<feature type="chain" id="PRO_5012798119" evidence="1">
    <location>
        <begin position="28"/>
        <end position="257"/>
    </location>
</feature>
<dbReference type="OrthoDB" id="714262at2"/>
<dbReference type="EMBL" id="FUYS01000002">
    <property type="protein sequence ID" value="SKB36159.1"/>
    <property type="molecule type" value="Genomic_DNA"/>
</dbReference>
<protein>
    <submittedName>
        <fullName evidence="2">CarboxypepD_reg-like domain-containing protein</fullName>
    </submittedName>
</protein>
<proteinExistence type="predicted"/>
<dbReference type="InterPro" id="IPR008969">
    <property type="entry name" value="CarboxyPept-like_regulatory"/>
</dbReference>
<dbReference type="STRING" id="623280.SAMN05660226_00896"/>
<dbReference type="SUPFAM" id="SSF49464">
    <property type="entry name" value="Carboxypeptidase regulatory domain-like"/>
    <property type="match status" value="1"/>
</dbReference>
<keyword evidence="3" id="KW-1185">Reference proteome</keyword>
<organism evidence="2 3">
    <name type="scientific">Parapedobacter luteus</name>
    <dbReference type="NCBI Taxonomy" id="623280"/>
    <lineage>
        <taxon>Bacteria</taxon>
        <taxon>Pseudomonadati</taxon>
        <taxon>Bacteroidota</taxon>
        <taxon>Sphingobacteriia</taxon>
        <taxon>Sphingobacteriales</taxon>
        <taxon>Sphingobacteriaceae</taxon>
        <taxon>Parapedobacter</taxon>
    </lineage>
</organism>
<dbReference type="Pfam" id="PF13715">
    <property type="entry name" value="CarbopepD_reg_2"/>
    <property type="match status" value="1"/>
</dbReference>
<dbReference type="AlphaFoldDB" id="A0A1T5AMV4"/>
<dbReference type="RefSeq" id="WP_079715620.1">
    <property type="nucleotide sequence ID" value="NZ_FUYS01000002.1"/>
</dbReference>
<sequence length="257" mass="29298">MSLLNSIMHFCLRVLLVGALPFLSARAQHLEGVVRDRQTGHPIRGTSIVVGQIRAATDAAGHFNLPSPTGFPLTVTATHVGYDPVSIKLYMPPDTLLQIFLSGKAIGLDEVTVLGRRNSVKDSLWMRREYADQFNFKPVKPWQAMTLSPVGIGINLNVLFASFSREQKQHKRLKAALFHDERQDYVDRRFTKALIQAQTNIPDAELDVFHWYFRPTYEQLLGFTEYDLLLYIQQHYKDFRARRNNYPKGIPALGEGQ</sequence>
<feature type="signal peptide" evidence="1">
    <location>
        <begin position="1"/>
        <end position="27"/>
    </location>
</feature>
<evidence type="ECO:0000313" key="3">
    <source>
        <dbReference type="Proteomes" id="UP000190541"/>
    </source>
</evidence>
<reference evidence="2 3" key="1">
    <citation type="submission" date="2017-02" db="EMBL/GenBank/DDBJ databases">
        <authorList>
            <person name="Peterson S.W."/>
        </authorList>
    </citation>
    <scope>NUCLEOTIDE SEQUENCE [LARGE SCALE GENOMIC DNA]</scope>
    <source>
        <strain evidence="2 3">DSM 22899</strain>
    </source>
</reference>
<dbReference type="Gene3D" id="2.60.40.1120">
    <property type="entry name" value="Carboxypeptidase-like, regulatory domain"/>
    <property type="match status" value="1"/>
</dbReference>
<keyword evidence="1" id="KW-0732">Signal</keyword>
<accession>A0A1T5AMV4</accession>
<dbReference type="Proteomes" id="UP000190541">
    <property type="component" value="Unassembled WGS sequence"/>
</dbReference>
<gene>
    <name evidence="2" type="ORF">SAMN05660226_00896</name>
</gene>
<name>A0A1T5AMV4_9SPHI</name>
<evidence type="ECO:0000256" key="1">
    <source>
        <dbReference type="SAM" id="SignalP"/>
    </source>
</evidence>
<evidence type="ECO:0000313" key="2">
    <source>
        <dbReference type="EMBL" id="SKB36159.1"/>
    </source>
</evidence>